<dbReference type="InterPro" id="IPR002156">
    <property type="entry name" value="RNaseH_domain"/>
</dbReference>
<comment type="caution">
    <text evidence="2">The sequence shown here is derived from an EMBL/GenBank/DDBJ whole genome shotgun (WGS) entry which is preliminary data.</text>
</comment>
<evidence type="ECO:0000259" key="1">
    <source>
        <dbReference type="Pfam" id="PF13456"/>
    </source>
</evidence>
<evidence type="ECO:0000313" key="3">
    <source>
        <dbReference type="Proteomes" id="UP001237642"/>
    </source>
</evidence>
<reference evidence="2" key="2">
    <citation type="submission" date="2023-05" db="EMBL/GenBank/DDBJ databases">
        <authorList>
            <person name="Schelkunov M.I."/>
        </authorList>
    </citation>
    <scope>NUCLEOTIDE SEQUENCE</scope>
    <source>
        <strain evidence="2">Hsosn_3</strain>
        <tissue evidence="2">Leaf</tissue>
    </source>
</reference>
<dbReference type="Proteomes" id="UP001237642">
    <property type="component" value="Unassembled WGS sequence"/>
</dbReference>
<keyword evidence="3" id="KW-1185">Reference proteome</keyword>
<gene>
    <name evidence="2" type="ORF">POM88_033800</name>
</gene>
<dbReference type="AlphaFoldDB" id="A0AAD8HJZ9"/>
<reference evidence="2" key="1">
    <citation type="submission" date="2023-02" db="EMBL/GenBank/DDBJ databases">
        <title>Genome of toxic invasive species Heracleum sosnowskyi carries increased number of genes despite the absence of recent whole-genome duplications.</title>
        <authorList>
            <person name="Schelkunov M."/>
            <person name="Shtratnikova V."/>
            <person name="Makarenko M."/>
            <person name="Klepikova A."/>
            <person name="Omelchenko D."/>
            <person name="Novikova G."/>
            <person name="Obukhova E."/>
            <person name="Bogdanov V."/>
            <person name="Penin A."/>
            <person name="Logacheva M."/>
        </authorList>
    </citation>
    <scope>NUCLEOTIDE SEQUENCE</scope>
    <source>
        <strain evidence="2">Hsosn_3</strain>
        <tissue evidence="2">Leaf</tissue>
    </source>
</reference>
<sequence>MTLSGTAGQLDTNQMISTPSGNLIMHSDAHVLAGTGVGLGVIRDVHGHIIAAAVQKLQVKWKAEQAEAADVRFGLHLARSGIEGYSTITLLYEDITRMKSENCDT</sequence>
<evidence type="ECO:0000313" key="2">
    <source>
        <dbReference type="EMBL" id="KAK1367708.1"/>
    </source>
</evidence>
<dbReference type="GO" id="GO:0004523">
    <property type="term" value="F:RNA-DNA hybrid ribonuclease activity"/>
    <property type="evidence" value="ECO:0007669"/>
    <property type="project" value="InterPro"/>
</dbReference>
<organism evidence="2 3">
    <name type="scientific">Heracleum sosnowskyi</name>
    <dbReference type="NCBI Taxonomy" id="360622"/>
    <lineage>
        <taxon>Eukaryota</taxon>
        <taxon>Viridiplantae</taxon>
        <taxon>Streptophyta</taxon>
        <taxon>Embryophyta</taxon>
        <taxon>Tracheophyta</taxon>
        <taxon>Spermatophyta</taxon>
        <taxon>Magnoliopsida</taxon>
        <taxon>eudicotyledons</taxon>
        <taxon>Gunneridae</taxon>
        <taxon>Pentapetalae</taxon>
        <taxon>asterids</taxon>
        <taxon>campanulids</taxon>
        <taxon>Apiales</taxon>
        <taxon>Apiaceae</taxon>
        <taxon>Apioideae</taxon>
        <taxon>apioid superclade</taxon>
        <taxon>Tordylieae</taxon>
        <taxon>Tordyliinae</taxon>
        <taxon>Heracleum</taxon>
    </lineage>
</organism>
<dbReference type="Pfam" id="PF13456">
    <property type="entry name" value="RVT_3"/>
    <property type="match status" value="1"/>
</dbReference>
<feature type="domain" description="RNase H type-1" evidence="1">
    <location>
        <begin position="33"/>
        <end position="80"/>
    </location>
</feature>
<proteinExistence type="predicted"/>
<name>A0AAD8HJZ9_9APIA</name>
<accession>A0AAD8HJZ9</accession>
<protein>
    <recommendedName>
        <fullName evidence="1">RNase H type-1 domain-containing protein</fullName>
    </recommendedName>
</protein>
<dbReference type="GO" id="GO:0003676">
    <property type="term" value="F:nucleic acid binding"/>
    <property type="evidence" value="ECO:0007669"/>
    <property type="project" value="InterPro"/>
</dbReference>
<dbReference type="EMBL" id="JAUIZM010000008">
    <property type="protein sequence ID" value="KAK1367708.1"/>
    <property type="molecule type" value="Genomic_DNA"/>
</dbReference>